<dbReference type="Pfam" id="PF02518">
    <property type="entry name" value="HATPase_c"/>
    <property type="match status" value="1"/>
</dbReference>
<dbReference type="GO" id="GO:0000155">
    <property type="term" value="F:phosphorelay sensor kinase activity"/>
    <property type="evidence" value="ECO:0007669"/>
    <property type="project" value="InterPro"/>
</dbReference>
<dbReference type="EMBL" id="CAJOBF010002513">
    <property type="protein sequence ID" value="CAF4039279.1"/>
    <property type="molecule type" value="Genomic_DNA"/>
</dbReference>
<evidence type="ECO:0000256" key="9">
    <source>
        <dbReference type="ARBA" id="ARBA00022989"/>
    </source>
</evidence>
<keyword evidence="5" id="KW-0597">Phosphoprotein</keyword>
<comment type="catalytic activity">
    <reaction evidence="1">
        <text>ATP + protein L-histidine = ADP + protein N-phospho-L-histidine.</text>
        <dbReference type="EC" id="2.7.13.3"/>
    </reaction>
</comment>
<organism evidence="15 16">
    <name type="scientific">Rotaria magnacalcarata</name>
    <dbReference type="NCBI Taxonomy" id="392030"/>
    <lineage>
        <taxon>Eukaryota</taxon>
        <taxon>Metazoa</taxon>
        <taxon>Spiralia</taxon>
        <taxon>Gnathifera</taxon>
        <taxon>Rotifera</taxon>
        <taxon>Eurotatoria</taxon>
        <taxon>Bdelloidea</taxon>
        <taxon>Philodinida</taxon>
        <taxon>Philodinidae</taxon>
        <taxon>Rotaria</taxon>
    </lineage>
</organism>
<sequence length="555" mass="62309">MTAFFILQTLDSNQAILDVFTKSTLFDYKEFFSYHNPNFLSTLLLFLFFVIPGLDPVIFQRISIAKNTNQVFKSFTIAGFIMMFLEYGVIAFCGVLLLASNTPGLNEDNIVNHILDNYISTGFKGFFIVGIVAMIMSTADSYINSSAVLFSYDFVKSIGVELTEKKQLVLVRIAALVIGVLALLLGLLSNNLLELILSAYSFYMPIVSVPLILAIFGFRSSSKAVLIGMLAGFITVISFKLFSDINGLIPESVQEHSGSLQFKVIYSLLLFSSILIAFLKPKQQRQELTQQRADYLGEKVHDIDEELKKSVEVKNEFLRNLEHEAHTPIVGITTMGQVLFENYDKLTEEQRRKGLKEISKSSERLSTLVNNMIDVSKLSSLNYVLNKTLINLSDLIYQRLDHCKKLYLENKDLEFICDIEGDLLVNCDEHYITSTLDNLIVNAITYSKDGRITIEFKKNNDLVKFKITDEGIGIPQKELYAIFGTFTVSSKTKTPAGGRGLGLALCKGTIEAHKGQIWCKSNGKKGSTFTFTLPIEESIKLIEARLTKSELQKQK</sequence>
<evidence type="ECO:0000256" key="7">
    <source>
        <dbReference type="ARBA" id="ARBA00022692"/>
    </source>
</evidence>
<gene>
    <name evidence="15" type="ORF">UXM345_LOCUS18492</name>
    <name evidence="14" type="ORF">XDN619_LOCUS34456</name>
</gene>
<feature type="transmembrane region" description="Helical" evidence="12">
    <location>
        <begin position="39"/>
        <end position="59"/>
    </location>
</feature>
<evidence type="ECO:0000313" key="16">
    <source>
        <dbReference type="Proteomes" id="UP000663842"/>
    </source>
</evidence>
<evidence type="ECO:0000256" key="10">
    <source>
        <dbReference type="ARBA" id="ARBA00023136"/>
    </source>
</evidence>
<dbReference type="Gene3D" id="1.10.287.130">
    <property type="match status" value="1"/>
</dbReference>
<evidence type="ECO:0000256" key="3">
    <source>
        <dbReference type="ARBA" id="ARBA00006434"/>
    </source>
</evidence>
<dbReference type="PANTHER" id="PTHR43547">
    <property type="entry name" value="TWO-COMPONENT HISTIDINE KINASE"/>
    <property type="match status" value="1"/>
</dbReference>
<dbReference type="PRINTS" id="PR00344">
    <property type="entry name" value="BCTRLSENSOR"/>
</dbReference>
<dbReference type="InterPro" id="IPR003661">
    <property type="entry name" value="HisK_dim/P_dom"/>
</dbReference>
<dbReference type="Gene3D" id="3.30.565.10">
    <property type="entry name" value="Histidine kinase-like ATPase, C-terminal domain"/>
    <property type="match status" value="1"/>
</dbReference>
<dbReference type="InterPro" id="IPR038377">
    <property type="entry name" value="Na/Glc_symporter_sf"/>
</dbReference>
<feature type="transmembrane region" description="Helical" evidence="12">
    <location>
        <begin position="262"/>
        <end position="279"/>
    </location>
</feature>
<evidence type="ECO:0000256" key="8">
    <source>
        <dbReference type="ARBA" id="ARBA00022777"/>
    </source>
</evidence>
<dbReference type="Proteomes" id="UP000663842">
    <property type="component" value="Unassembled WGS sequence"/>
</dbReference>
<keyword evidence="6" id="KW-0808">Transferase</keyword>
<dbReference type="Pfam" id="PF00512">
    <property type="entry name" value="HisKA"/>
    <property type="match status" value="1"/>
</dbReference>
<dbReference type="Gene3D" id="1.20.1730.10">
    <property type="entry name" value="Sodium/glucose cotransporter"/>
    <property type="match status" value="1"/>
</dbReference>
<evidence type="ECO:0000256" key="2">
    <source>
        <dbReference type="ARBA" id="ARBA00004141"/>
    </source>
</evidence>
<dbReference type="AlphaFoldDB" id="A0A819QYF2"/>
<dbReference type="FunFam" id="3.30.565.10:FF:000006">
    <property type="entry name" value="Sensor histidine kinase WalK"/>
    <property type="match status" value="1"/>
</dbReference>
<comment type="similarity">
    <text evidence="3 11">Belongs to the sodium:solute symporter (SSF) (TC 2.A.21) family.</text>
</comment>
<keyword evidence="9 12" id="KW-1133">Transmembrane helix</keyword>
<dbReference type="InterPro" id="IPR036890">
    <property type="entry name" value="HATPase_C_sf"/>
</dbReference>
<keyword evidence="8" id="KW-0418">Kinase</keyword>
<dbReference type="InterPro" id="IPR036097">
    <property type="entry name" value="HisK_dim/P_sf"/>
</dbReference>
<keyword evidence="10 12" id="KW-0472">Membrane</keyword>
<evidence type="ECO:0000256" key="11">
    <source>
        <dbReference type="RuleBase" id="RU362091"/>
    </source>
</evidence>
<comment type="caution">
    <text evidence="15">The sequence shown here is derived from an EMBL/GenBank/DDBJ whole genome shotgun (WGS) entry which is preliminary data.</text>
</comment>
<dbReference type="InterPro" id="IPR005467">
    <property type="entry name" value="His_kinase_dom"/>
</dbReference>
<reference evidence="15" key="1">
    <citation type="submission" date="2021-02" db="EMBL/GenBank/DDBJ databases">
        <authorList>
            <person name="Nowell W R."/>
        </authorList>
    </citation>
    <scope>NUCLEOTIDE SEQUENCE</scope>
</reference>
<accession>A0A819QYF2</accession>
<dbReference type="CDD" id="cd00075">
    <property type="entry name" value="HATPase"/>
    <property type="match status" value="1"/>
</dbReference>
<dbReference type="PROSITE" id="PS50109">
    <property type="entry name" value="HIS_KIN"/>
    <property type="match status" value="1"/>
</dbReference>
<evidence type="ECO:0000313" key="14">
    <source>
        <dbReference type="EMBL" id="CAF2233437.1"/>
    </source>
</evidence>
<dbReference type="SMART" id="SM00388">
    <property type="entry name" value="HisKA"/>
    <property type="match status" value="1"/>
</dbReference>
<evidence type="ECO:0000313" key="15">
    <source>
        <dbReference type="EMBL" id="CAF4039279.1"/>
    </source>
</evidence>
<evidence type="ECO:0000256" key="4">
    <source>
        <dbReference type="ARBA" id="ARBA00012438"/>
    </source>
</evidence>
<feature type="transmembrane region" description="Helical" evidence="12">
    <location>
        <begin position="169"/>
        <end position="188"/>
    </location>
</feature>
<dbReference type="SUPFAM" id="SSF47384">
    <property type="entry name" value="Homodimeric domain of signal transducing histidine kinase"/>
    <property type="match status" value="1"/>
</dbReference>
<comment type="subcellular location">
    <subcellularLocation>
        <location evidence="2">Membrane</location>
        <topology evidence="2">Multi-pass membrane protein</topology>
    </subcellularLocation>
</comment>
<dbReference type="SUPFAM" id="SSF55874">
    <property type="entry name" value="ATPase domain of HSP90 chaperone/DNA topoisomerase II/histidine kinase"/>
    <property type="match status" value="1"/>
</dbReference>
<keyword evidence="7 12" id="KW-0812">Transmembrane</keyword>
<dbReference type="InterPro" id="IPR004358">
    <property type="entry name" value="Sig_transdc_His_kin-like_C"/>
</dbReference>
<dbReference type="EC" id="2.7.13.3" evidence="4"/>
<dbReference type="CDD" id="cd00082">
    <property type="entry name" value="HisKA"/>
    <property type="match status" value="1"/>
</dbReference>
<feature type="transmembrane region" description="Helical" evidence="12">
    <location>
        <begin position="200"/>
        <end position="218"/>
    </location>
</feature>
<dbReference type="SMART" id="SM00387">
    <property type="entry name" value="HATPase_c"/>
    <property type="match status" value="1"/>
</dbReference>
<dbReference type="PROSITE" id="PS50283">
    <property type="entry name" value="NA_SOLUT_SYMP_3"/>
    <property type="match status" value="1"/>
</dbReference>
<dbReference type="InterPro" id="IPR003594">
    <property type="entry name" value="HATPase_dom"/>
</dbReference>
<name>A0A819QYF2_9BILA</name>
<evidence type="ECO:0000256" key="1">
    <source>
        <dbReference type="ARBA" id="ARBA00000085"/>
    </source>
</evidence>
<evidence type="ECO:0000256" key="12">
    <source>
        <dbReference type="SAM" id="Phobius"/>
    </source>
</evidence>
<feature type="transmembrane region" description="Helical" evidence="12">
    <location>
        <begin position="71"/>
        <end position="98"/>
    </location>
</feature>
<dbReference type="GO" id="GO:0022857">
    <property type="term" value="F:transmembrane transporter activity"/>
    <property type="evidence" value="ECO:0007669"/>
    <property type="project" value="InterPro"/>
</dbReference>
<dbReference type="GO" id="GO:0016020">
    <property type="term" value="C:membrane"/>
    <property type="evidence" value="ECO:0007669"/>
    <property type="project" value="UniProtKB-SubCell"/>
</dbReference>
<evidence type="ECO:0000256" key="6">
    <source>
        <dbReference type="ARBA" id="ARBA00022679"/>
    </source>
</evidence>
<evidence type="ECO:0000259" key="13">
    <source>
        <dbReference type="PROSITE" id="PS50109"/>
    </source>
</evidence>
<dbReference type="Proteomes" id="UP000663887">
    <property type="component" value="Unassembled WGS sequence"/>
</dbReference>
<feature type="transmembrane region" description="Helical" evidence="12">
    <location>
        <begin position="225"/>
        <end position="242"/>
    </location>
</feature>
<feature type="domain" description="Histidine kinase" evidence="13">
    <location>
        <begin position="320"/>
        <end position="537"/>
    </location>
</feature>
<dbReference type="InterPro" id="IPR001734">
    <property type="entry name" value="Na/solute_symporter"/>
</dbReference>
<evidence type="ECO:0000256" key="5">
    <source>
        <dbReference type="ARBA" id="ARBA00022553"/>
    </source>
</evidence>
<proteinExistence type="inferred from homology"/>
<dbReference type="Pfam" id="PF00474">
    <property type="entry name" value="SSF"/>
    <property type="match status" value="1"/>
</dbReference>
<dbReference type="EMBL" id="CAJNRG010017537">
    <property type="protein sequence ID" value="CAF2233437.1"/>
    <property type="molecule type" value="Genomic_DNA"/>
</dbReference>
<dbReference type="PANTHER" id="PTHR43547:SF2">
    <property type="entry name" value="HYBRID SIGNAL TRANSDUCTION HISTIDINE KINASE C"/>
    <property type="match status" value="1"/>
</dbReference>
<protein>
    <recommendedName>
        <fullName evidence="4">histidine kinase</fullName>
        <ecNumber evidence="4">2.7.13.3</ecNumber>
    </recommendedName>
</protein>